<evidence type="ECO:0000256" key="1">
    <source>
        <dbReference type="ARBA" id="ARBA00004141"/>
    </source>
</evidence>
<evidence type="ECO:0000259" key="12">
    <source>
        <dbReference type="Pfam" id="PF03600"/>
    </source>
</evidence>
<dbReference type="NCBIfam" id="NF038006">
    <property type="entry name" value="NhaD_1"/>
    <property type="match status" value="1"/>
</dbReference>
<evidence type="ECO:0000256" key="9">
    <source>
        <dbReference type="ARBA" id="ARBA00023201"/>
    </source>
</evidence>
<keyword evidence="7" id="KW-0406">Ion transport</keyword>
<keyword evidence="2" id="KW-0813">Transport</keyword>
<evidence type="ECO:0000256" key="3">
    <source>
        <dbReference type="ARBA" id="ARBA00022449"/>
    </source>
</evidence>
<evidence type="ECO:0000313" key="13">
    <source>
        <dbReference type="EMBL" id="KAJ8902177.1"/>
    </source>
</evidence>
<feature type="transmembrane region" description="Helical" evidence="11">
    <location>
        <begin position="454"/>
        <end position="475"/>
    </location>
</feature>
<feature type="transmembrane region" description="Helical" evidence="11">
    <location>
        <begin position="159"/>
        <end position="178"/>
    </location>
</feature>
<dbReference type="Pfam" id="PF03600">
    <property type="entry name" value="CitMHS"/>
    <property type="match status" value="1"/>
</dbReference>
<feature type="transmembrane region" description="Helical" evidence="11">
    <location>
        <begin position="532"/>
        <end position="550"/>
    </location>
</feature>
<sequence length="565" mass="60607">MAIGFVLGGGVVRARGGRGCDRIVRKRNAFAKWRMESHSEDRAPPSTDLERTPAVDAVKLEPVVDPAIEELSNVAAHSSLSTVADPDMTANEEHPHNTGQNAFNDLLYCLAVFALVPITYGLLLSDQLETNGQIVSIAIFLLGYGAIVFEDILKLNKSAVSLIMASFMWTMVTASSTVEKTLPALTEKLGDVSEILFFLLGAMTIVEIVDSHEGFKIVTNFIRTTSRRQLLWIIGFVTFFMSSVLDNLTSTIVMVSLLRKLVDDPEERKLYGGVVVIAANAGGAWTPIGDVTTTMLWINGNISGLTTMTDLFLPSMVSLLVSLAVVTPTLSGDVKRSEPSEPAVEEVGMENKRQIVFWGGLGALVGVPIFKAATGLPPFMGMVCGLGTLWVITDYINRGDDQNSDFRRAESALQRIDTSSVLFFLGILLSVGALEHQGLLRALAVKLDTVLPNLDLVAIAIGLFSAIIDNVPLVAASMGMYDPTQFPVDSKLWQLIAYCAGTGGSIFVIGSAAGVALMGMEKTDFFWYLKKISLPALAGFFAGAGVYLATQAVNIPQLVAGFPGA</sequence>
<comment type="subcellular location">
    <subcellularLocation>
        <location evidence="1">Membrane</location>
        <topology evidence="1">Multi-pass membrane protein</topology>
    </subcellularLocation>
</comment>
<dbReference type="InterPro" id="IPR045016">
    <property type="entry name" value="NhaD-like"/>
</dbReference>
<evidence type="ECO:0000256" key="8">
    <source>
        <dbReference type="ARBA" id="ARBA00023136"/>
    </source>
</evidence>
<dbReference type="GO" id="GO:0015297">
    <property type="term" value="F:antiporter activity"/>
    <property type="evidence" value="ECO:0007669"/>
    <property type="project" value="UniProtKB-KW"/>
</dbReference>
<evidence type="ECO:0000256" key="7">
    <source>
        <dbReference type="ARBA" id="ARBA00023065"/>
    </source>
</evidence>
<comment type="similarity">
    <text evidence="10">Belongs to the NhaD Na(+)/H(+) (TC 2.A.62) antiporter family.</text>
</comment>
<proteinExistence type="inferred from homology"/>
<dbReference type="PANTHER" id="PTHR43269">
    <property type="entry name" value="SODIUM/PROTON ANTIPORTER 1-RELATED"/>
    <property type="match status" value="1"/>
</dbReference>
<evidence type="ECO:0000313" key="14">
    <source>
        <dbReference type="Proteomes" id="UP001157974"/>
    </source>
</evidence>
<feature type="domain" description="Citrate transporter-like" evidence="12">
    <location>
        <begin position="147"/>
        <end position="486"/>
    </location>
</feature>
<feature type="transmembrane region" description="Helical" evidence="11">
    <location>
        <begin position="355"/>
        <end position="373"/>
    </location>
</feature>
<evidence type="ECO:0000256" key="6">
    <source>
        <dbReference type="ARBA" id="ARBA00023053"/>
    </source>
</evidence>
<feature type="transmembrane region" description="Helical" evidence="11">
    <location>
        <begin position="311"/>
        <end position="334"/>
    </location>
</feature>
<evidence type="ECO:0000256" key="11">
    <source>
        <dbReference type="SAM" id="Phobius"/>
    </source>
</evidence>
<feature type="transmembrane region" description="Helical" evidence="11">
    <location>
        <begin position="106"/>
        <end position="124"/>
    </location>
</feature>
<evidence type="ECO:0000256" key="10">
    <source>
        <dbReference type="ARBA" id="ARBA00025753"/>
    </source>
</evidence>
<keyword evidence="8 11" id="KW-0472">Membrane</keyword>
<dbReference type="Proteomes" id="UP001157974">
    <property type="component" value="Unassembled WGS sequence"/>
</dbReference>
<dbReference type="EMBL" id="JAMWBK010000009">
    <property type="protein sequence ID" value="KAJ8902177.1"/>
    <property type="molecule type" value="Genomic_DNA"/>
</dbReference>
<dbReference type="GO" id="GO:0016020">
    <property type="term" value="C:membrane"/>
    <property type="evidence" value="ECO:0007669"/>
    <property type="project" value="UniProtKB-SubCell"/>
</dbReference>
<keyword evidence="4 11" id="KW-0812">Transmembrane</keyword>
<dbReference type="InterPro" id="IPR004680">
    <property type="entry name" value="Cit_transptr-like_dom"/>
</dbReference>
<keyword evidence="14" id="KW-1185">Reference proteome</keyword>
<evidence type="ECO:0000256" key="4">
    <source>
        <dbReference type="ARBA" id="ARBA00022692"/>
    </source>
</evidence>
<keyword evidence="9" id="KW-0739">Sodium transport</keyword>
<dbReference type="AlphaFoldDB" id="A0AAV8ULN2"/>
<feature type="transmembrane region" description="Helical" evidence="11">
    <location>
        <begin position="495"/>
        <end position="520"/>
    </location>
</feature>
<feature type="transmembrane region" description="Helical" evidence="11">
    <location>
        <begin position="190"/>
        <end position="209"/>
    </location>
</feature>
<accession>A0AAV8ULN2</accession>
<keyword evidence="6" id="KW-0915">Sodium</keyword>
<comment type="caution">
    <text evidence="13">The sequence shown here is derived from an EMBL/GenBank/DDBJ whole genome shotgun (WGS) entry which is preliminary data.</text>
</comment>
<keyword evidence="5 11" id="KW-1133">Transmembrane helix</keyword>
<keyword evidence="3" id="KW-0050">Antiport</keyword>
<feature type="transmembrane region" description="Helical" evidence="11">
    <location>
        <begin position="130"/>
        <end position="147"/>
    </location>
</feature>
<dbReference type="PANTHER" id="PTHR43269:SF2">
    <property type="entry name" value="SODIUM_PROTON ANTIPORTER 1-RELATED"/>
    <property type="match status" value="1"/>
</dbReference>
<gene>
    <name evidence="13" type="ORF">NDN08_006585</name>
</gene>
<organism evidence="13 14">
    <name type="scientific">Rhodosorus marinus</name>
    <dbReference type="NCBI Taxonomy" id="101924"/>
    <lineage>
        <taxon>Eukaryota</taxon>
        <taxon>Rhodophyta</taxon>
        <taxon>Stylonematophyceae</taxon>
        <taxon>Stylonematales</taxon>
        <taxon>Stylonemataceae</taxon>
        <taxon>Rhodosorus</taxon>
    </lineage>
</organism>
<evidence type="ECO:0000256" key="5">
    <source>
        <dbReference type="ARBA" id="ARBA00022989"/>
    </source>
</evidence>
<reference evidence="13 14" key="1">
    <citation type="journal article" date="2023" name="Nat. Commun.">
        <title>Origin of minicircular mitochondrial genomes in red algae.</title>
        <authorList>
            <person name="Lee Y."/>
            <person name="Cho C.H."/>
            <person name="Lee Y.M."/>
            <person name="Park S.I."/>
            <person name="Yang J.H."/>
            <person name="West J.A."/>
            <person name="Bhattacharya D."/>
            <person name="Yoon H.S."/>
        </authorList>
    </citation>
    <scope>NUCLEOTIDE SEQUENCE [LARGE SCALE GENOMIC DNA]</scope>
    <source>
        <strain evidence="13 14">CCMP1338</strain>
        <tissue evidence="13">Whole cell</tissue>
    </source>
</reference>
<dbReference type="GO" id="GO:0006814">
    <property type="term" value="P:sodium ion transport"/>
    <property type="evidence" value="ECO:0007669"/>
    <property type="project" value="UniProtKB-KW"/>
</dbReference>
<evidence type="ECO:0000256" key="2">
    <source>
        <dbReference type="ARBA" id="ARBA00022448"/>
    </source>
</evidence>
<feature type="transmembrane region" description="Helical" evidence="11">
    <location>
        <begin position="230"/>
        <end position="258"/>
    </location>
</feature>
<protein>
    <recommendedName>
        <fullName evidence="12">Citrate transporter-like domain-containing protein</fullName>
    </recommendedName>
</protein>
<name>A0AAV8ULN2_9RHOD</name>
<feature type="transmembrane region" description="Helical" evidence="11">
    <location>
        <begin position="416"/>
        <end position="434"/>
    </location>
</feature>